<evidence type="ECO:0000313" key="3">
    <source>
        <dbReference type="EMBL" id="CAC5379532.1"/>
    </source>
</evidence>
<dbReference type="Pfam" id="PF02793">
    <property type="entry name" value="HRM"/>
    <property type="match status" value="1"/>
</dbReference>
<accession>A0A6J8B6I7</accession>
<organism evidence="3 4">
    <name type="scientific">Mytilus coruscus</name>
    <name type="common">Sea mussel</name>
    <dbReference type="NCBI Taxonomy" id="42192"/>
    <lineage>
        <taxon>Eukaryota</taxon>
        <taxon>Metazoa</taxon>
        <taxon>Spiralia</taxon>
        <taxon>Lophotrochozoa</taxon>
        <taxon>Mollusca</taxon>
        <taxon>Bivalvia</taxon>
        <taxon>Autobranchia</taxon>
        <taxon>Pteriomorphia</taxon>
        <taxon>Mytilida</taxon>
        <taxon>Mytiloidea</taxon>
        <taxon>Mytilidae</taxon>
        <taxon>Mytilinae</taxon>
        <taxon>Mytilus</taxon>
    </lineage>
</organism>
<dbReference type="EMBL" id="CACVKT020002742">
    <property type="protein sequence ID" value="CAC5379532.1"/>
    <property type="molecule type" value="Genomic_DNA"/>
</dbReference>
<evidence type="ECO:0000256" key="1">
    <source>
        <dbReference type="SAM" id="Phobius"/>
    </source>
</evidence>
<sequence>MGTNDVLPNDAALCEPCDSACVVELDITTESTLISTTSISSSTYFKEFTEFSETTPKPTTPAEFKISTKMTSASKFETATLMFSSTYLTESTKKDGTVPILTTPADSMHHCVENMDRFDTKWNRTAENTLVILSCTGEYTGTVSRNCSNGGMWDEPDYAKCLKRFVFVFKLDQLLAGDSIFPLVSTILEDLENITRVKNGLRTGDSVTASVILEGIAKYNFGSICNDLLDEQYHQSWEELKDKGTSGVTAVVKAVTEYNSAFHNVLDGEFSMTVKRENTVMEVRKTSSDEISIPDRLQTTDSRITYSGTEMKLKKNMCSDQLCIIILTVYKMMTTKGLAKKTLEEKSRIGLKSICVILPLFGVTWVLGAFSVGHGFLHYQRHRKANRSDFKVSTDNSYYDTHKRQQRNSHNILAKRKEQKNEATYRSASQR</sequence>
<gene>
    <name evidence="3" type="ORF">MCOR_15594</name>
</gene>
<dbReference type="PROSITE" id="PS50227">
    <property type="entry name" value="G_PROTEIN_RECEP_F2_3"/>
    <property type="match status" value="1"/>
</dbReference>
<feature type="transmembrane region" description="Helical" evidence="1">
    <location>
        <begin position="356"/>
        <end position="377"/>
    </location>
</feature>
<proteinExistence type="predicted"/>
<reference evidence="3 4" key="1">
    <citation type="submission" date="2020-06" db="EMBL/GenBank/DDBJ databases">
        <authorList>
            <person name="Li R."/>
            <person name="Bekaert M."/>
        </authorList>
    </citation>
    <scope>NUCLEOTIDE SEQUENCE [LARGE SCALE GENOMIC DNA]</scope>
    <source>
        <strain evidence="4">wild</strain>
    </source>
</reference>
<protein>
    <recommendedName>
        <fullName evidence="2">G-protein coupled receptors family 2 profile 1 domain-containing protein</fullName>
    </recommendedName>
</protein>
<evidence type="ECO:0000313" key="4">
    <source>
        <dbReference type="Proteomes" id="UP000507470"/>
    </source>
</evidence>
<keyword evidence="1" id="KW-0812">Transmembrane</keyword>
<keyword evidence="1" id="KW-1133">Transmembrane helix</keyword>
<name>A0A6J8B6I7_MYTCO</name>
<dbReference type="Gene3D" id="1.20.1070.10">
    <property type="entry name" value="Rhodopsin 7-helix transmembrane proteins"/>
    <property type="match status" value="1"/>
</dbReference>
<evidence type="ECO:0000259" key="2">
    <source>
        <dbReference type="PROSITE" id="PS50227"/>
    </source>
</evidence>
<dbReference type="SUPFAM" id="SSF111418">
    <property type="entry name" value="Hormone receptor domain"/>
    <property type="match status" value="1"/>
</dbReference>
<dbReference type="GO" id="GO:0004930">
    <property type="term" value="F:G protein-coupled receptor activity"/>
    <property type="evidence" value="ECO:0007669"/>
    <property type="project" value="InterPro"/>
</dbReference>
<feature type="domain" description="G-protein coupled receptors family 2 profile 1" evidence="2">
    <location>
        <begin position="111"/>
        <end position="165"/>
    </location>
</feature>
<keyword evidence="1" id="KW-0472">Membrane</keyword>
<dbReference type="AlphaFoldDB" id="A0A6J8B6I7"/>
<dbReference type="OrthoDB" id="6102845at2759"/>
<dbReference type="InterPro" id="IPR036445">
    <property type="entry name" value="GPCR_2_extracell_dom_sf"/>
</dbReference>
<dbReference type="GO" id="GO:0016020">
    <property type="term" value="C:membrane"/>
    <property type="evidence" value="ECO:0007669"/>
    <property type="project" value="InterPro"/>
</dbReference>
<dbReference type="InterPro" id="IPR001879">
    <property type="entry name" value="GPCR_2_extracellular_dom"/>
</dbReference>
<dbReference type="Gene3D" id="4.10.1240.10">
    <property type="entry name" value="GPCR, family 2, extracellular hormone receptor domain"/>
    <property type="match status" value="1"/>
</dbReference>
<dbReference type="Proteomes" id="UP000507470">
    <property type="component" value="Unassembled WGS sequence"/>
</dbReference>
<keyword evidence="4" id="KW-1185">Reference proteome</keyword>